<geneLocation type="plasmid" evidence="1 2">
    <name>pTRESU01</name>
</geneLocation>
<organism evidence="1 2">
    <name type="scientific">Treponema succinifaciens (strain ATCC 33096 / DSM 2489 / 6091)</name>
    <dbReference type="NCBI Taxonomy" id="869209"/>
    <lineage>
        <taxon>Bacteria</taxon>
        <taxon>Pseudomonadati</taxon>
        <taxon>Spirochaetota</taxon>
        <taxon>Spirochaetia</taxon>
        <taxon>Spirochaetales</taxon>
        <taxon>Treponemataceae</taxon>
        <taxon>Treponema</taxon>
    </lineage>
</organism>
<evidence type="ECO:0000313" key="2">
    <source>
        <dbReference type="Proteomes" id="UP000006852"/>
    </source>
</evidence>
<evidence type="ECO:0008006" key="3">
    <source>
        <dbReference type="Google" id="ProtNLM"/>
    </source>
</evidence>
<dbReference type="Proteomes" id="UP000006852">
    <property type="component" value="Plasmid pTRESU01"/>
</dbReference>
<sequence length="213" mass="23804">MTKIKIKPKLGIEDEIQIDTPVQRYIIISCFRGGSSEDIGTGFIDAANTLRKKLEKELDSYKANINIEIYNIDSITTLVGIINKGNIKQLDIFSHGGTEHLVIGSGEGIGKRELLYASDLSKFNKDSFLKDAIITFWGCKTASNPSRFRKFIGKKCIAEEFANYFKKCKVVGFTGGAIQASSPTSKPDINFIHKQGDDVWFVTWGTVKIFYED</sequence>
<dbReference type="EMBL" id="CP002632">
    <property type="protein sequence ID" value="AEB15455.1"/>
    <property type="molecule type" value="Genomic_DNA"/>
</dbReference>
<reference evidence="2" key="1">
    <citation type="submission" date="2011-04" db="EMBL/GenBank/DDBJ databases">
        <title>The complete genome of plasmid of Treponema succinifaciens DSM 2489.</title>
        <authorList>
            <person name="Lucas S."/>
            <person name="Copeland A."/>
            <person name="Lapidus A."/>
            <person name="Bruce D."/>
            <person name="Goodwin L."/>
            <person name="Pitluck S."/>
            <person name="Peters L."/>
            <person name="Kyrpides N."/>
            <person name="Mavromatis K."/>
            <person name="Ivanova N."/>
            <person name="Ovchinnikova G."/>
            <person name="Teshima H."/>
            <person name="Detter J.C."/>
            <person name="Tapia R."/>
            <person name="Han C."/>
            <person name="Land M."/>
            <person name="Hauser L."/>
            <person name="Markowitz V."/>
            <person name="Cheng J.-F."/>
            <person name="Hugenholtz P."/>
            <person name="Woyke T."/>
            <person name="Wu D."/>
            <person name="Gronow S."/>
            <person name="Wellnitz S."/>
            <person name="Brambilla E."/>
            <person name="Klenk H.-P."/>
            <person name="Eisen J.A."/>
        </authorList>
    </citation>
    <scope>NUCLEOTIDE SEQUENCE [LARGE SCALE GENOMIC DNA]</scope>
    <source>
        <strain evidence="2">ATCC 33096 / DSM 2489 / 6091</strain>
        <plasmid evidence="2">Plasmid pTRESU01</plasmid>
    </source>
</reference>
<dbReference type="KEGG" id="tsu:Tresu_2593"/>
<accession>F2NYF6</accession>
<dbReference type="OrthoDB" id="6687530at2"/>
<gene>
    <name evidence="1" type="ordered locus">Tresu_2593</name>
</gene>
<name>F2NYF6_TRES6</name>
<dbReference type="AlphaFoldDB" id="F2NYF6"/>
<proteinExistence type="predicted"/>
<protein>
    <recommendedName>
        <fullName evidence="3">DUF4347 domain-containing protein</fullName>
    </recommendedName>
</protein>
<dbReference type="HOGENOM" id="CLU_1293880_0_0_12"/>
<dbReference type="GeneID" id="302999698"/>
<evidence type="ECO:0000313" key="1">
    <source>
        <dbReference type="EMBL" id="AEB15455.1"/>
    </source>
</evidence>
<keyword evidence="1" id="KW-0614">Plasmid</keyword>
<keyword evidence="2" id="KW-1185">Reference proteome</keyword>
<dbReference type="RefSeq" id="WP_013702705.1">
    <property type="nucleotide sequence ID" value="NC_015386.1"/>
</dbReference>